<name>A0A2P2MJU2_RHIMU</name>
<reference evidence="1" key="1">
    <citation type="submission" date="2018-02" db="EMBL/GenBank/DDBJ databases">
        <title>Rhizophora mucronata_Transcriptome.</title>
        <authorList>
            <person name="Meera S.P."/>
            <person name="Sreeshan A."/>
            <person name="Augustine A."/>
        </authorList>
    </citation>
    <scope>NUCLEOTIDE SEQUENCE</scope>
    <source>
        <tissue evidence="1">Leaf</tissue>
    </source>
</reference>
<sequence>MNLEHVLVVLRVTCLINSTDPKTTTLNFGENLLLTILLPMQKRSGVFQCMGVAGKHQFSLRMYGIVKFAIASQAVVLRQHMRFFPGFLKSSMKVVPWKNFFMLICHENIRIYRVKLFWIMQKPFRKVSLSNFELSVMVSCE</sequence>
<protein>
    <submittedName>
        <fullName evidence="1">Transcriptional corepressor SEUSS</fullName>
    </submittedName>
</protein>
<evidence type="ECO:0000313" key="1">
    <source>
        <dbReference type="EMBL" id="MBX30491.1"/>
    </source>
</evidence>
<dbReference type="AlphaFoldDB" id="A0A2P2MJU2"/>
<dbReference type="EMBL" id="GGEC01050007">
    <property type="protein sequence ID" value="MBX30491.1"/>
    <property type="molecule type" value="Transcribed_RNA"/>
</dbReference>
<organism evidence="1">
    <name type="scientific">Rhizophora mucronata</name>
    <name type="common">Asiatic mangrove</name>
    <dbReference type="NCBI Taxonomy" id="61149"/>
    <lineage>
        <taxon>Eukaryota</taxon>
        <taxon>Viridiplantae</taxon>
        <taxon>Streptophyta</taxon>
        <taxon>Embryophyta</taxon>
        <taxon>Tracheophyta</taxon>
        <taxon>Spermatophyta</taxon>
        <taxon>Magnoliopsida</taxon>
        <taxon>eudicotyledons</taxon>
        <taxon>Gunneridae</taxon>
        <taxon>Pentapetalae</taxon>
        <taxon>rosids</taxon>
        <taxon>fabids</taxon>
        <taxon>Malpighiales</taxon>
        <taxon>Rhizophoraceae</taxon>
        <taxon>Rhizophora</taxon>
    </lineage>
</organism>
<accession>A0A2P2MJU2</accession>
<proteinExistence type="predicted"/>